<gene>
    <name evidence="1" type="ordered locus">PCC8801_0324</name>
</gene>
<dbReference type="Gene3D" id="1.50.10.100">
    <property type="entry name" value="Chondroitin AC/alginate lyase"/>
    <property type="match status" value="1"/>
</dbReference>
<dbReference type="OrthoDB" id="417335at2"/>
<reference evidence="2" key="1">
    <citation type="journal article" date="2011" name="MBio">
        <title>Novel metabolic attributes of the genus Cyanothece, comprising a group of unicellular nitrogen-fixing Cyanobacteria.</title>
        <authorList>
            <person name="Bandyopadhyay A."/>
            <person name="Elvitigala T."/>
            <person name="Welsh E."/>
            <person name="Stockel J."/>
            <person name="Liberton M."/>
            <person name="Min H."/>
            <person name="Sherman L.A."/>
            <person name="Pakrasi H.B."/>
        </authorList>
    </citation>
    <scope>NUCLEOTIDE SEQUENCE [LARGE SCALE GENOMIC DNA]</scope>
    <source>
        <strain evidence="2">PCC 8801</strain>
    </source>
</reference>
<dbReference type="STRING" id="41431.PCC8801_0324"/>
<dbReference type="InterPro" id="IPR008929">
    <property type="entry name" value="Chondroitin_lyas"/>
</dbReference>
<dbReference type="HOGENOM" id="CLU_021735_0_0_3"/>
<dbReference type="Gene3D" id="2.70.98.70">
    <property type="match status" value="1"/>
</dbReference>
<evidence type="ECO:0008006" key="3">
    <source>
        <dbReference type="Google" id="ProtNLM"/>
    </source>
</evidence>
<evidence type="ECO:0000313" key="2">
    <source>
        <dbReference type="Proteomes" id="UP000008204"/>
    </source>
</evidence>
<dbReference type="EMBL" id="CP001287">
    <property type="protein sequence ID" value="ACK64423.1"/>
    <property type="molecule type" value="Genomic_DNA"/>
</dbReference>
<keyword evidence="2" id="KW-1185">Reference proteome</keyword>
<dbReference type="KEGG" id="cyp:PCC8801_0324"/>
<name>B7K3A3_RIPO1</name>
<evidence type="ECO:0000313" key="1">
    <source>
        <dbReference type="EMBL" id="ACK64423.1"/>
    </source>
</evidence>
<dbReference type="Proteomes" id="UP000008204">
    <property type="component" value="Chromosome"/>
</dbReference>
<dbReference type="AlphaFoldDB" id="B7K3A3"/>
<protein>
    <recommendedName>
        <fullName evidence="3">Heparinase II/III family protein</fullName>
    </recommendedName>
</protein>
<accession>B7K3A3</accession>
<sequence>MSKKIPILIILCLTISLVFLVNSSVLSNLKDPAKTSTYQTVSLILKKGLSSGTVYADLTLDLICNNHTCDSTVWGFAPEFNQAEHSGSVRVNQLNTIWNLDINLTINRDPWLSLTGQANYQIQLQESPNNQLIGYYEGTFNNQPLQGEVSGNITPLFPEPIPNHQPIKPQEHPRLIFRQTELKTLRKKAKTPTGQLILSHLQRTLNEPINYQGYVPDSGYHAAGQCFLALLNQKPEKATIAWEIVQNVMNQPAPRLFEQSPTVAGVALAYDLCYDFWKGSRGRIVTQWLAQKTQTFVEGNLSQGWNPTPWSNWNARVRGAAGLGALAILNEPEIDGFSPSQVRQWLTIAQRNMTRYLATGIGDRAFGSEGDHYSTEPWILTVFPFIQAYRNVEGKDFLQGNRESSSWGNAAWMLPHYLTRIIPKNQQYPILAYGRHRNYGGGALFAMGLNNVPKAFLPGVLWGFNRYWGLEGDRSFGINNPLTGIFAFVGYPDGIIPQNPASIFSRVLVDETKGFYVFRNQWQDKNDFVASIYGKRQFLPKSWSFPDAGSFRIAGLGGQWAIAGMGNGKRDSENVIVTKIDENPTTEPIFCQSHPDGSGSVTFQGDNWLRAFAVDYSGKSGSPGLFVVVDQFQGVNQQRTWTMHTQGKVTLNQSTFTIEADNGATLQGTFITPQNVQLSYQPDTQTIEATGDNEFFVIMTVQKGIIPKLKRIGQGLNTNITINKQLITFNNKQLTINQR</sequence>
<organism evidence="1 2">
    <name type="scientific">Rippkaea orientalis (strain PCC 8801 / RF-1)</name>
    <name type="common">Cyanothece sp. (strain PCC 8801)</name>
    <dbReference type="NCBI Taxonomy" id="41431"/>
    <lineage>
        <taxon>Bacteria</taxon>
        <taxon>Bacillati</taxon>
        <taxon>Cyanobacteriota</taxon>
        <taxon>Cyanophyceae</taxon>
        <taxon>Oscillatoriophycideae</taxon>
        <taxon>Chroococcales</taxon>
        <taxon>Aphanothecaceae</taxon>
        <taxon>Rippkaea</taxon>
        <taxon>Rippkaea orientalis</taxon>
    </lineage>
</organism>
<dbReference type="eggNOG" id="ENOG502ZB7I">
    <property type="taxonomic scope" value="Bacteria"/>
</dbReference>
<proteinExistence type="predicted"/>